<dbReference type="EMBL" id="FNYS01000013">
    <property type="protein sequence ID" value="SEJ13123.1"/>
    <property type="molecule type" value="Genomic_DNA"/>
</dbReference>
<gene>
    <name evidence="1" type="ORF">SAMN04488018_11333</name>
</gene>
<dbReference type="GeneID" id="82257779"/>
<dbReference type="Pfam" id="PF11888">
    <property type="entry name" value="DUF3408"/>
    <property type="match status" value="1"/>
</dbReference>
<dbReference type="RefSeq" id="WP_074746776.1">
    <property type="nucleotide sequence ID" value="NZ_FNYS01000013.1"/>
</dbReference>
<organism evidence="1 2">
    <name type="scientific">Myroides marinus</name>
    <dbReference type="NCBI Taxonomy" id="703342"/>
    <lineage>
        <taxon>Bacteria</taxon>
        <taxon>Pseudomonadati</taxon>
        <taxon>Bacteroidota</taxon>
        <taxon>Flavobacteriia</taxon>
        <taxon>Flavobacteriales</taxon>
        <taxon>Flavobacteriaceae</taxon>
        <taxon>Myroides</taxon>
    </lineage>
</organism>
<evidence type="ECO:0000313" key="1">
    <source>
        <dbReference type="EMBL" id="SEJ13123.1"/>
    </source>
</evidence>
<proteinExistence type="predicted"/>
<sequence>MKEQNISKQESQKELLDEDYLMNIMSGDIEVKSAKQVKPIIEEKEEPVPPKQVPQAKEKKLKKEVAITKYQELFLINDFPSTRAGKVVYIRPEYHEVLLRITQLAKEEKTTLYSYLDNILKQHLQNYSQEITQYFNEKFKPIL</sequence>
<accession>A0A1H6W892</accession>
<dbReference type="AlphaFoldDB" id="A0A1H6W892"/>
<dbReference type="Proteomes" id="UP000183077">
    <property type="component" value="Unassembled WGS sequence"/>
</dbReference>
<reference evidence="1 2" key="1">
    <citation type="submission" date="2016-10" db="EMBL/GenBank/DDBJ databases">
        <authorList>
            <person name="de Groot N.N."/>
        </authorList>
    </citation>
    <scope>NUCLEOTIDE SEQUENCE [LARGE SCALE GENOMIC DNA]</scope>
    <source>
        <strain evidence="1 2">DSM 23048</strain>
    </source>
</reference>
<evidence type="ECO:0000313" key="2">
    <source>
        <dbReference type="Proteomes" id="UP000183077"/>
    </source>
</evidence>
<dbReference type="InterPro" id="IPR021823">
    <property type="entry name" value="DUF3408"/>
</dbReference>
<evidence type="ECO:0008006" key="3">
    <source>
        <dbReference type="Google" id="ProtNLM"/>
    </source>
</evidence>
<protein>
    <recommendedName>
        <fullName evidence="3">Conjugal transfer protein TraB</fullName>
    </recommendedName>
</protein>
<name>A0A1H6W892_9FLAO</name>